<dbReference type="Pfam" id="PF11213">
    <property type="entry name" value="DUF3006"/>
    <property type="match status" value="1"/>
</dbReference>
<dbReference type="Proteomes" id="UP001595945">
    <property type="component" value="Unassembled WGS sequence"/>
</dbReference>
<dbReference type="EMBL" id="JBHSHT010000001">
    <property type="protein sequence ID" value="MFC4823164.1"/>
    <property type="molecule type" value="Genomic_DNA"/>
</dbReference>
<protein>
    <submittedName>
        <fullName evidence="2">DUF3006 domain-containing protein</fullName>
    </submittedName>
</protein>
<feature type="region of interest" description="Disordered" evidence="1">
    <location>
        <begin position="1"/>
        <end position="47"/>
    </location>
</feature>
<dbReference type="GeneID" id="73045793"/>
<evidence type="ECO:0000313" key="2">
    <source>
        <dbReference type="EMBL" id="MFC4823164.1"/>
    </source>
</evidence>
<feature type="compositionally biased region" description="Basic and acidic residues" evidence="1">
    <location>
        <begin position="118"/>
        <end position="144"/>
    </location>
</feature>
<dbReference type="InterPro" id="IPR021377">
    <property type="entry name" value="DUF3006"/>
</dbReference>
<sequence>MGDDTGGDATADRDEVNGDGVDNDDTDEGDPANGTTPEAETKLADGRYTAVLDRFERTDPESGGDELAVLLVESDDRVVAERTTPKWRLPEDARHPDAVLELVARNGFVVSMEYDPGATERRTDEAQSRFDRLAERPGERSDEE</sequence>
<name>A0ABD5PXI2_9EURY</name>
<reference evidence="2 3" key="1">
    <citation type="journal article" date="2019" name="Int. J. Syst. Evol. Microbiol.">
        <title>The Global Catalogue of Microorganisms (GCM) 10K type strain sequencing project: providing services to taxonomists for standard genome sequencing and annotation.</title>
        <authorList>
            <consortium name="The Broad Institute Genomics Platform"/>
            <consortium name="The Broad Institute Genome Sequencing Center for Infectious Disease"/>
            <person name="Wu L."/>
            <person name="Ma J."/>
        </authorList>
    </citation>
    <scope>NUCLEOTIDE SEQUENCE [LARGE SCALE GENOMIC DNA]</scope>
    <source>
        <strain evidence="2 3">XZYJ18</strain>
    </source>
</reference>
<dbReference type="AlphaFoldDB" id="A0ABD5PXI2"/>
<dbReference type="RefSeq" id="WP_254267346.1">
    <property type="nucleotide sequence ID" value="NZ_CP100400.1"/>
</dbReference>
<keyword evidence="3" id="KW-1185">Reference proteome</keyword>
<feature type="region of interest" description="Disordered" evidence="1">
    <location>
        <begin position="115"/>
        <end position="144"/>
    </location>
</feature>
<proteinExistence type="predicted"/>
<organism evidence="2 3">
    <name type="scientific">Halorussus aquaticus</name>
    <dbReference type="NCBI Taxonomy" id="2953748"/>
    <lineage>
        <taxon>Archaea</taxon>
        <taxon>Methanobacteriati</taxon>
        <taxon>Methanobacteriota</taxon>
        <taxon>Stenosarchaea group</taxon>
        <taxon>Halobacteria</taxon>
        <taxon>Halobacteriales</taxon>
        <taxon>Haladaptataceae</taxon>
        <taxon>Halorussus</taxon>
    </lineage>
</organism>
<evidence type="ECO:0000256" key="1">
    <source>
        <dbReference type="SAM" id="MobiDB-lite"/>
    </source>
</evidence>
<accession>A0ABD5PXI2</accession>
<gene>
    <name evidence="2" type="ORF">ACFO9K_02690</name>
</gene>
<feature type="compositionally biased region" description="Acidic residues" evidence="1">
    <location>
        <begin position="21"/>
        <end position="30"/>
    </location>
</feature>
<evidence type="ECO:0000313" key="3">
    <source>
        <dbReference type="Proteomes" id="UP001595945"/>
    </source>
</evidence>
<comment type="caution">
    <text evidence="2">The sequence shown here is derived from an EMBL/GenBank/DDBJ whole genome shotgun (WGS) entry which is preliminary data.</text>
</comment>